<dbReference type="EMBL" id="FUWG01000003">
    <property type="protein sequence ID" value="SJZ30656.1"/>
    <property type="molecule type" value="Genomic_DNA"/>
</dbReference>
<accession>A0A1T4JKI1</accession>
<evidence type="ECO:0000313" key="2">
    <source>
        <dbReference type="Proteomes" id="UP000190423"/>
    </source>
</evidence>
<dbReference type="AlphaFoldDB" id="A0A1T4JKI1"/>
<proteinExistence type="predicted"/>
<reference evidence="1 2" key="1">
    <citation type="submission" date="2017-02" db="EMBL/GenBank/DDBJ databases">
        <authorList>
            <person name="Peterson S.W."/>
        </authorList>
    </citation>
    <scope>NUCLEOTIDE SEQUENCE [LARGE SCALE GENOMIC DNA]</scope>
    <source>
        <strain evidence="1 2">ATCC BAA-908</strain>
    </source>
</reference>
<name>A0A1T4JKI1_TREPO</name>
<dbReference type="STRING" id="261392.SAMN02745149_00511"/>
<gene>
    <name evidence="1" type="ORF">SAMN02745149_00511</name>
</gene>
<dbReference type="Proteomes" id="UP000190423">
    <property type="component" value="Unassembled WGS sequence"/>
</dbReference>
<dbReference type="GeneID" id="78315830"/>
<sequence>MIEIKIPVTSDLLRSIATDLKNSEKNKEKTITTETSCFLQDVLKTTLCECERLQVEVDSLIDAGEEAASLLSD</sequence>
<protein>
    <submittedName>
        <fullName evidence="1">Uncharacterized protein</fullName>
    </submittedName>
</protein>
<dbReference type="RefSeq" id="WP_078932435.1">
    <property type="nucleotide sequence ID" value="NZ_FUWG01000003.1"/>
</dbReference>
<evidence type="ECO:0000313" key="1">
    <source>
        <dbReference type="EMBL" id="SJZ30656.1"/>
    </source>
</evidence>
<organism evidence="1 2">
    <name type="scientific">Treponema porcinum</name>
    <dbReference type="NCBI Taxonomy" id="261392"/>
    <lineage>
        <taxon>Bacteria</taxon>
        <taxon>Pseudomonadati</taxon>
        <taxon>Spirochaetota</taxon>
        <taxon>Spirochaetia</taxon>
        <taxon>Spirochaetales</taxon>
        <taxon>Treponemataceae</taxon>
        <taxon>Treponema</taxon>
    </lineage>
</organism>
<keyword evidence="2" id="KW-1185">Reference proteome</keyword>